<dbReference type="AlphaFoldDB" id="A0A0P0RIX9"/>
<gene>
    <name evidence="1" type="ORF">K788_0000353</name>
</gene>
<dbReference type="Proteomes" id="UP000019146">
    <property type="component" value="Chromosome 2"/>
</dbReference>
<organism evidence="1 2">
    <name type="scientific">Paraburkholderia caribensis MBA4</name>
    <dbReference type="NCBI Taxonomy" id="1323664"/>
    <lineage>
        <taxon>Bacteria</taxon>
        <taxon>Pseudomonadati</taxon>
        <taxon>Pseudomonadota</taxon>
        <taxon>Betaproteobacteria</taxon>
        <taxon>Burkholderiales</taxon>
        <taxon>Burkholderiaceae</taxon>
        <taxon>Paraburkholderia</taxon>
    </lineage>
</organism>
<dbReference type="GeneID" id="69972306"/>
<evidence type="ECO:0000313" key="2">
    <source>
        <dbReference type="Proteomes" id="UP000019146"/>
    </source>
</evidence>
<evidence type="ECO:0000313" key="1">
    <source>
        <dbReference type="EMBL" id="ALL68624.1"/>
    </source>
</evidence>
<dbReference type="EMBL" id="CP012747">
    <property type="protein sequence ID" value="ALL68624.1"/>
    <property type="molecule type" value="Genomic_DNA"/>
</dbReference>
<dbReference type="RefSeq" id="WP_035997831.1">
    <property type="nucleotide sequence ID" value="NZ_CP012747.1"/>
</dbReference>
<reference evidence="1 2" key="1">
    <citation type="journal article" date="2014" name="Genome Announc.">
        <title>Draft Genome Sequence of the Haloacid-Degrading Burkholderia caribensis Strain MBA4.</title>
        <authorList>
            <person name="Pan Y."/>
            <person name="Kong K.F."/>
            <person name="Tsang J.S."/>
        </authorList>
    </citation>
    <scope>NUCLEOTIDE SEQUENCE [LARGE SCALE GENOMIC DNA]</scope>
    <source>
        <strain evidence="1 2">MBA4</strain>
    </source>
</reference>
<dbReference type="KEGG" id="bcai:K788_0000353"/>
<protein>
    <submittedName>
        <fullName evidence="1">Uncharacterized protein</fullName>
    </submittedName>
</protein>
<sequence>MQVVVCLTSFNRTDCARISMEIIKLNWPRKWPVVHACADSSYTRYIEDILVMREPKPLTRGAHDLLVASIEAAVTKLKADYVIHLEADTWIFDQTVIVRYLERLEKSPHALVAASSWSTDRVPEWSRSDDIRRRLRARLALWLRRRGSRYGIRDRKSLSTQFFIAKSTPAMLDVIRSLQPGDQDILEKRLYEGVIRRFGRRAVLGMDEREPVHPGFRDVCEPLSLVCHHWPSAADAPRHDASDRLRGKKEWLQAAGLHTHGPHMKRLLSETDLRYYNGDAKRTG</sequence>
<dbReference type="SUPFAM" id="SSF53448">
    <property type="entry name" value="Nucleotide-diphospho-sugar transferases"/>
    <property type="match status" value="1"/>
</dbReference>
<proteinExistence type="predicted"/>
<accession>A0A0P0RIX9</accession>
<name>A0A0P0RIX9_9BURK</name>
<dbReference type="InterPro" id="IPR029044">
    <property type="entry name" value="Nucleotide-diphossugar_trans"/>
</dbReference>